<evidence type="ECO:0000313" key="2">
    <source>
        <dbReference type="Proteomes" id="UP000031307"/>
    </source>
</evidence>
<dbReference type="PATRIC" id="fig|83552.4.peg.2325"/>
<dbReference type="RefSeq" id="WP_013924072.1">
    <property type="nucleotide sequence ID" value="NZ_JSAM01000112.1"/>
</dbReference>
<proteinExistence type="predicted"/>
<name>A0A0C1EIX7_9BACT</name>
<sequence>MKKNIAFIYFIFIIFNISMLDASPKVLHLTFHRGCQTEVEALAQEFSLDLTTWFIPDLPPGWFDGQAQGCALYNIDHARAERIWQLHKPFFETFDAIITTDTAPLARIFLQNHWKKPLIVWICNRFDYTDQASLDCTFPDPEYYSLFSKAHSQSNVKVIAYTEFEHYYALSKGVHTGKLTITPGLTTCQESKHSLIPSMVSKPQSFFLPPYHNETHFMDLSGHCNSLGLSNYCGRYNGPYDLKDFKGIIHIPYAWSNLSLFENLQLGIPYFIPSPSFLFELSLKNTFFHQDISYLINHNLIHLSEWYNQLHAPLFIYFDSWQDLQYKANHTDYTFQRKKIAAFSQKYRKRLLQKWEKVLIELKLK</sequence>
<gene>
    <name evidence="1" type="ORF">DB43_AB00140</name>
</gene>
<accession>A0A0C1EIX7</accession>
<dbReference type="EMBL" id="JSAM01000112">
    <property type="protein sequence ID" value="KIA76549.1"/>
    <property type="molecule type" value="Genomic_DNA"/>
</dbReference>
<reference evidence="1 2" key="1">
    <citation type="journal article" date="2014" name="Mol. Biol. Evol.">
        <title>Massive expansion of Ubiquitination-related gene families within the Chlamydiae.</title>
        <authorList>
            <person name="Domman D."/>
            <person name="Collingro A."/>
            <person name="Lagkouvardos I."/>
            <person name="Gehre L."/>
            <person name="Weinmaier T."/>
            <person name="Rattei T."/>
            <person name="Subtil A."/>
            <person name="Horn M."/>
        </authorList>
    </citation>
    <scope>NUCLEOTIDE SEQUENCE [LARGE SCALE GENOMIC DNA]</scope>
    <source>
        <strain evidence="1 2">OEW1</strain>
    </source>
</reference>
<organism evidence="1 2">
    <name type="scientific">Parachlamydia acanthamoebae</name>
    <dbReference type="NCBI Taxonomy" id="83552"/>
    <lineage>
        <taxon>Bacteria</taxon>
        <taxon>Pseudomonadati</taxon>
        <taxon>Chlamydiota</taxon>
        <taxon>Chlamydiia</taxon>
        <taxon>Parachlamydiales</taxon>
        <taxon>Parachlamydiaceae</taxon>
        <taxon>Parachlamydia</taxon>
    </lineage>
</organism>
<dbReference type="AlphaFoldDB" id="A0A0C1EIX7"/>
<protein>
    <submittedName>
        <fullName evidence="1">Uncharacterized protein</fullName>
    </submittedName>
</protein>
<comment type="caution">
    <text evidence="1">The sequence shown here is derived from an EMBL/GenBank/DDBJ whole genome shotgun (WGS) entry which is preliminary data.</text>
</comment>
<dbReference type="Proteomes" id="UP000031307">
    <property type="component" value="Unassembled WGS sequence"/>
</dbReference>
<evidence type="ECO:0000313" key="1">
    <source>
        <dbReference type="EMBL" id="KIA76549.1"/>
    </source>
</evidence>